<dbReference type="EMBL" id="WOCE01000006">
    <property type="protein sequence ID" value="KAE9611676.1"/>
    <property type="molecule type" value="Genomic_DNA"/>
</dbReference>
<accession>A0A6A5MZE7</accession>
<name>A0A6A5MZE7_LUPAL</name>
<sequence>MDRECYCDYVSYRKQWIKMSYKVNANLCMAFFFFFLLLTFTCASRPVPASSLDISNKSKHEIIEEESVNMEGSSCEGIGEEDCLMRRTLVAHTDYIYTDKHKP</sequence>
<dbReference type="GO" id="GO:0005576">
    <property type="term" value="C:extracellular region"/>
    <property type="evidence" value="ECO:0007669"/>
    <property type="project" value="UniProtKB-SubCell"/>
</dbReference>
<reference evidence="11" key="1">
    <citation type="journal article" date="2020" name="Nat. Commun.">
        <title>Genome sequence of the cluster root forming white lupin.</title>
        <authorList>
            <person name="Hufnagel B."/>
            <person name="Marques A."/>
            <person name="Soriano A."/>
            <person name="Marques L."/>
            <person name="Divol F."/>
            <person name="Doumas P."/>
            <person name="Sallet E."/>
            <person name="Mancinotti D."/>
            <person name="Carrere S."/>
            <person name="Marande W."/>
            <person name="Arribat S."/>
            <person name="Keller J."/>
            <person name="Huneau C."/>
            <person name="Blein T."/>
            <person name="Aime D."/>
            <person name="Laguerre M."/>
            <person name="Taylor J."/>
            <person name="Schubert V."/>
            <person name="Nelson M."/>
            <person name="Geu-Flores F."/>
            <person name="Crespi M."/>
            <person name="Gallardo-Guerrero K."/>
            <person name="Delaux P.-M."/>
            <person name="Salse J."/>
            <person name="Berges H."/>
            <person name="Guyot R."/>
            <person name="Gouzy J."/>
            <person name="Peret B."/>
        </authorList>
    </citation>
    <scope>NUCLEOTIDE SEQUENCE [LARGE SCALE GENOMIC DNA]</scope>
    <source>
        <strain evidence="11">cv. Amiga</strain>
    </source>
</reference>
<evidence type="ECO:0000256" key="2">
    <source>
        <dbReference type="ARBA" id="ARBA00010781"/>
    </source>
</evidence>
<keyword evidence="3 9" id="KW-0217">Developmental protein</keyword>
<evidence type="ECO:0000256" key="4">
    <source>
        <dbReference type="ARBA" id="ARBA00022525"/>
    </source>
</evidence>
<dbReference type="InterPro" id="IPR009438">
    <property type="entry name" value="Phytosulfokine"/>
</dbReference>
<evidence type="ECO:0000256" key="8">
    <source>
        <dbReference type="ARBA" id="ARBA00023030"/>
    </source>
</evidence>
<comment type="PTM">
    <text evidence="9">PSK-alpha is produced by endopeptidase digestion. PSK-beta is produced from PSK-alpha by exopeptidase digestion.</text>
</comment>
<evidence type="ECO:0000256" key="6">
    <source>
        <dbReference type="ARBA" id="ARBA00022729"/>
    </source>
</evidence>
<comment type="PTM">
    <text evidence="9">Sulfation is important for activity and for the binding to a putative membrane receptor.</text>
</comment>
<keyword evidence="7 9" id="KW-0221">Differentiation</keyword>
<comment type="caution">
    <text evidence="10">The sequence shown here is derived from an EMBL/GenBank/DDBJ whole genome shotgun (WGS) entry which is preliminary data.</text>
</comment>
<keyword evidence="8 9" id="KW-0339">Growth factor</keyword>
<keyword evidence="5 9" id="KW-0765">Sulfation</keyword>
<evidence type="ECO:0000313" key="10">
    <source>
        <dbReference type="EMBL" id="KAE9611676.1"/>
    </source>
</evidence>
<dbReference type="GO" id="GO:0030154">
    <property type="term" value="P:cell differentiation"/>
    <property type="evidence" value="ECO:0007669"/>
    <property type="project" value="UniProtKB-UniRule"/>
</dbReference>
<keyword evidence="6 9" id="KW-0732">Signal</keyword>
<dbReference type="GO" id="GO:0008283">
    <property type="term" value="P:cell population proliferation"/>
    <property type="evidence" value="ECO:0007669"/>
    <property type="project" value="UniProtKB-UniRule"/>
</dbReference>
<comment type="similarity">
    <text evidence="2 9">Belongs to the phytosulfokine family.</text>
</comment>
<evidence type="ECO:0000313" key="11">
    <source>
        <dbReference type="Proteomes" id="UP000447434"/>
    </source>
</evidence>
<dbReference type="GO" id="GO:0008083">
    <property type="term" value="F:growth factor activity"/>
    <property type="evidence" value="ECO:0007669"/>
    <property type="project" value="UniProtKB-UniRule"/>
</dbReference>
<dbReference type="PANTHER" id="PTHR33285:SF46">
    <property type="entry name" value="PHYTOSULFOKINE"/>
    <property type="match status" value="1"/>
</dbReference>
<organism evidence="10 11">
    <name type="scientific">Lupinus albus</name>
    <name type="common">White lupine</name>
    <name type="synonym">Lupinus termis</name>
    <dbReference type="NCBI Taxonomy" id="3870"/>
    <lineage>
        <taxon>Eukaryota</taxon>
        <taxon>Viridiplantae</taxon>
        <taxon>Streptophyta</taxon>
        <taxon>Embryophyta</taxon>
        <taxon>Tracheophyta</taxon>
        <taxon>Spermatophyta</taxon>
        <taxon>Magnoliopsida</taxon>
        <taxon>eudicotyledons</taxon>
        <taxon>Gunneridae</taxon>
        <taxon>Pentapetalae</taxon>
        <taxon>rosids</taxon>
        <taxon>fabids</taxon>
        <taxon>Fabales</taxon>
        <taxon>Fabaceae</taxon>
        <taxon>Papilionoideae</taxon>
        <taxon>50 kb inversion clade</taxon>
        <taxon>genistoids sensu lato</taxon>
        <taxon>core genistoids</taxon>
        <taxon>Genisteae</taxon>
        <taxon>Lupinus</taxon>
    </lineage>
</organism>
<dbReference type="PANTHER" id="PTHR33285">
    <property type="entry name" value="PHYTOSULFOKINES 3"/>
    <property type="match status" value="1"/>
</dbReference>
<keyword evidence="4 9" id="KW-0964">Secreted</keyword>
<dbReference type="Proteomes" id="UP000447434">
    <property type="component" value="Chromosome 6"/>
</dbReference>
<evidence type="ECO:0000256" key="7">
    <source>
        <dbReference type="ARBA" id="ARBA00022782"/>
    </source>
</evidence>
<evidence type="ECO:0000256" key="5">
    <source>
        <dbReference type="ARBA" id="ARBA00022641"/>
    </source>
</evidence>
<gene>
    <name evidence="10" type="ORF">Lalb_Chr06g0164991</name>
</gene>
<evidence type="ECO:0000256" key="1">
    <source>
        <dbReference type="ARBA" id="ARBA00004613"/>
    </source>
</evidence>
<dbReference type="OrthoDB" id="1858282at2759"/>
<dbReference type="AlphaFoldDB" id="A0A6A5MZE7"/>
<comment type="function">
    <text evidence="9">Promotes plant cell differentiation, organogenesis and somatic embryogenesis as well as cell proliferation.</text>
</comment>
<evidence type="ECO:0000256" key="3">
    <source>
        <dbReference type="ARBA" id="ARBA00022473"/>
    </source>
</evidence>
<proteinExistence type="inferred from homology"/>
<protein>
    <recommendedName>
        <fullName evidence="9">Phytosulfokine</fullName>
    </recommendedName>
    <component>
        <recommendedName>
            <fullName evidence="9">Phytosulfokine-alpha</fullName>
            <shortName evidence="9">PSK-alpha</shortName>
            <shortName evidence="9">Phytosulfokine-a</shortName>
        </recommendedName>
    </component>
    <component>
        <recommendedName>
            <fullName evidence="9">Phytosulfokine-beta</fullName>
            <shortName evidence="9">PSK-beta</shortName>
            <shortName evidence="9">Phytosulfokine-b</shortName>
        </recommendedName>
    </component>
</protein>
<evidence type="ECO:0000256" key="9">
    <source>
        <dbReference type="RuleBase" id="RU368031"/>
    </source>
</evidence>
<keyword evidence="11" id="KW-1185">Reference proteome</keyword>
<dbReference type="Pfam" id="PF06404">
    <property type="entry name" value="PSK"/>
    <property type="match status" value="1"/>
</dbReference>
<comment type="subcellular location">
    <subcellularLocation>
        <location evidence="1 9">Secreted</location>
    </subcellularLocation>
</comment>